<dbReference type="KEGG" id="haz:A9404_08625"/>
<organism evidence="2 3">
    <name type="scientific">Halothiobacillus diazotrophicus</name>
    <dbReference type="NCBI Taxonomy" id="1860122"/>
    <lineage>
        <taxon>Bacteria</taxon>
        <taxon>Pseudomonadati</taxon>
        <taxon>Pseudomonadota</taxon>
        <taxon>Gammaproteobacteria</taxon>
        <taxon>Chromatiales</taxon>
        <taxon>Halothiobacillaceae</taxon>
        <taxon>Halothiobacillus</taxon>
    </lineage>
</organism>
<proteinExistence type="predicted"/>
<keyword evidence="3" id="KW-1185">Reference proteome</keyword>
<evidence type="ECO:0000259" key="1">
    <source>
        <dbReference type="Pfam" id="PF09012"/>
    </source>
</evidence>
<dbReference type="OrthoDB" id="467062at2"/>
<dbReference type="InterPro" id="IPR036390">
    <property type="entry name" value="WH_DNA-bd_sf"/>
</dbReference>
<protein>
    <recommendedName>
        <fullName evidence="1">Transcriptional regulator HTH-type FeoC domain-containing protein</fullName>
    </recommendedName>
</protein>
<dbReference type="RefSeq" id="WP_066100298.1">
    <property type="nucleotide sequence ID" value="NZ_CP016027.1"/>
</dbReference>
<dbReference type="STRING" id="1860122.A9404_08625"/>
<dbReference type="Gene3D" id="1.10.10.10">
    <property type="entry name" value="Winged helix-like DNA-binding domain superfamily/Winged helix DNA-binding domain"/>
    <property type="match status" value="1"/>
</dbReference>
<gene>
    <name evidence="2" type="ORF">A9404_08625</name>
</gene>
<accession>A0A191ZHW4</accession>
<evidence type="ECO:0000313" key="2">
    <source>
        <dbReference type="EMBL" id="ANJ67438.1"/>
    </source>
</evidence>
<reference evidence="2 3" key="1">
    <citation type="submission" date="2016-06" db="EMBL/GenBank/DDBJ databases">
        <title>Insight into the functional genes involving in sulfur oxidation in Pearl River water.</title>
        <authorList>
            <person name="Luo J."/>
            <person name="Tan X."/>
            <person name="Lin W."/>
        </authorList>
    </citation>
    <scope>NUCLEOTIDE SEQUENCE [LARGE SCALE GENOMIC DNA]</scope>
    <source>
        <strain evidence="2 3">LS2</strain>
    </source>
</reference>
<feature type="domain" description="Transcriptional regulator HTH-type FeoC" evidence="1">
    <location>
        <begin position="16"/>
        <end position="77"/>
    </location>
</feature>
<dbReference type="InterPro" id="IPR015102">
    <property type="entry name" value="Tscrpt_reg_HTH_FeoC"/>
</dbReference>
<dbReference type="EMBL" id="CP016027">
    <property type="protein sequence ID" value="ANJ67438.1"/>
    <property type="molecule type" value="Genomic_DNA"/>
</dbReference>
<dbReference type="InterPro" id="IPR036388">
    <property type="entry name" value="WH-like_DNA-bd_sf"/>
</dbReference>
<dbReference type="Proteomes" id="UP000078596">
    <property type="component" value="Chromosome"/>
</dbReference>
<sequence length="119" mass="12891">MSTDLSTHRQPLTPSSLKAYLQARGTAPFADLVNRFDAPPEAVSAILTFWQDRGRVRAVPLDSNAACTSGCGDCGPGGRDAHCAVPDDQPRQYDLYTWIDPEAMPLDLDALAIHQQTHG</sequence>
<name>A0A191ZHW4_9GAMM</name>
<dbReference type="AlphaFoldDB" id="A0A191ZHW4"/>
<dbReference type="SUPFAM" id="SSF46785">
    <property type="entry name" value="Winged helix' DNA-binding domain"/>
    <property type="match status" value="1"/>
</dbReference>
<evidence type="ECO:0000313" key="3">
    <source>
        <dbReference type="Proteomes" id="UP000078596"/>
    </source>
</evidence>
<dbReference type="Pfam" id="PF09012">
    <property type="entry name" value="FeoC"/>
    <property type="match status" value="1"/>
</dbReference>